<dbReference type="EMBL" id="HE796683">
    <property type="protein sequence ID" value="CCG98419.1"/>
    <property type="molecule type" value="Genomic_DNA"/>
</dbReference>
<reference evidence="1 2" key="1">
    <citation type="journal article" date="2012" name="J. Bacteriol.">
        <title>Genome Sequence of Fibrella aestuarina BUZ 2T, a Filamentous Marine Bacterium.</title>
        <authorList>
            <person name="Filippini M."/>
            <person name="Qi W."/>
            <person name="Blom J."/>
            <person name="Goesmann A."/>
            <person name="Smits T.H."/>
            <person name="Bagheri H.C."/>
        </authorList>
    </citation>
    <scope>NUCLEOTIDE SEQUENCE [LARGE SCALE GENOMIC DNA]</scope>
    <source>
        <strain evidence="2">BUZ 2T</strain>
    </source>
</reference>
<dbReference type="KEGG" id="fae:FAES_0407"/>
<dbReference type="AlphaFoldDB" id="I0K2R6"/>
<accession>I0K2R6</accession>
<dbReference type="Proteomes" id="UP000011058">
    <property type="component" value="Chromosome"/>
</dbReference>
<protein>
    <submittedName>
        <fullName evidence="1">Uncharacterized protein</fullName>
    </submittedName>
</protein>
<evidence type="ECO:0000313" key="2">
    <source>
        <dbReference type="Proteomes" id="UP000011058"/>
    </source>
</evidence>
<name>I0K2R6_9BACT</name>
<keyword evidence="2" id="KW-1185">Reference proteome</keyword>
<evidence type="ECO:0000313" key="1">
    <source>
        <dbReference type="EMBL" id="CCG98419.1"/>
    </source>
</evidence>
<dbReference type="HOGENOM" id="CLU_3310108_0_0_10"/>
<proteinExistence type="predicted"/>
<sequence length="39" mass="3973">MLEIHFAVVLNAIINLMPVSRVGNGGHGGLGTLSASLVN</sequence>
<dbReference type="STRING" id="1166018.FAES_0407"/>
<gene>
    <name evidence="1" type="ORF">FAES_0407</name>
</gene>
<organism evidence="1 2">
    <name type="scientific">Fibrella aestuarina BUZ 2</name>
    <dbReference type="NCBI Taxonomy" id="1166018"/>
    <lineage>
        <taxon>Bacteria</taxon>
        <taxon>Pseudomonadati</taxon>
        <taxon>Bacteroidota</taxon>
        <taxon>Cytophagia</taxon>
        <taxon>Cytophagales</taxon>
        <taxon>Spirosomataceae</taxon>
        <taxon>Fibrella</taxon>
    </lineage>
</organism>